<gene>
    <name evidence="1" type="ORF">TQ35_0000270</name>
</gene>
<name>A0ACC6TLB9_9CREN</name>
<protein>
    <submittedName>
        <fullName evidence="1">Uncharacterized protein</fullName>
    </submittedName>
</protein>
<dbReference type="Proteomes" id="UP000053480">
    <property type="component" value="Unassembled WGS sequence"/>
</dbReference>
<organism evidence="1 2">
    <name type="scientific">Candidatus Aramenus sulfurataquae</name>
    <dbReference type="NCBI Taxonomy" id="1326980"/>
    <lineage>
        <taxon>Archaea</taxon>
        <taxon>Thermoproteota</taxon>
        <taxon>Thermoprotei</taxon>
        <taxon>Sulfolobales</taxon>
        <taxon>Sulfolobaceae</taxon>
        <taxon>Candidatus Aramenus</taxon>
    </lineage>
</organism>
<evidence type="ECO:0000313" key="1">
    <source>
        <dbReference type="EMBL" id="MEW9490647.1"/>
    </source>
</evidence>
<sequence length="263" mass="29315">MKRIRVAVVGGFTVDEIVEGSKVEERLGGSALYTSLGIYRAGGTPEVFSVIGKDFKFKVPEFIVGRKIEVREYSIRFRIVIQGNTRQLVLVKKVSPIRVNAEDLNDYDGVVINPVCKEVCPNLDVNKRIALDVQGLIRDCVENRPVTLTRTSLSPNKNFHVFHANDEELDSSGLSIDDLYSLGFNEVIISHGSKGFTLYFQRREKEFVPSVQGTVNVGNGDFLLGYYFTKRLMGLDPISASENALRASEDFSIYGLALLSLPR</sequence>
<dbReference type="EMBL" id="JZWS03000001">
    <property type="protein sequence ID" value="MEW9490647.1"/>
    <property type="molecule type" value="Genomic_DNA"/>
</dbReference>
<proteinExistence type="predicted"/>
<accession>A0ACC6TLB9</accession>
<evidence type="ECO:0000313" key="2">
    <source>
        <dbReference type="Proteomes" id="UP000053480"/>
    </source>
</evidence>
<reference evidence="1" key="1">
    <citation type="submission" date="2024-07" db="EMBL/GenBank/DDBJ databases">
        <title>Metagenome and Metagenome-Assembled Genomes of Archaea from a hot spring from the geothermal field of Los Azufres, Mexico.</title>
        <authorList>
            <person name="Marin-Paredes R."/>
            <person name="Martinez-Romero E."/>
            <person name="Servin-Garciduenas L.E."/>
        </authorList>
    </citation>
    <scope>NUCLEOTIDE SEQUENCE</scope>
    <source>
        <strain evidence="1">AZ1-454</strain>
    </source>
</reference>
<comment type="caution">
    <text evidence="1">The sequence shown here is derived from an EMBL/GenBank/DDBJ whole genome shotgun (WGS) entry which is preliminary data.</text>
</comment>